<dbReference type="InterPro" id="IPR000485">
    <property type="entry name" value="AsnC-type_HTH_dom"/>
</dbReference>
<evidence type="ECO:0000256" key="2">
    <source>
        <dbReference type="ARBA" id="ARBA00023125"/>
    </source>
</evidence>
<dbReference type="GO" id="GO:0043565">
    <property type="term" value="F:sequence-specific DNA binding"/>
    <property type="evidence" value="ECO:0007669"/>
    <property type="project" value="InterPro"/>
</dbReference>
<dbReference type="Proteomes" id="UP000219329">
    <property type="component" value="Unassembled WGS sequence"/>
</dbReference>
<evidence type="ECO:0000256" key="3">
    <source>
        <dbReference type="ARBA" id="ARBA00023159"/>
    </source>
</evidence>
<gene>
    <name evidence="7" type="ORF">CNF02_11705</name>
</gene>
<dbReference type="CDD" id="cd00090">
    <property type="entry name" value="HTH_ARSR"/>
    <property type="match status" value="1"/>
</dbReference>
<dbReference type="SUPFAM" id="SSF54909">
    <property type="entry name" value="Dimeric alpha+beta barrel"/>
    <property type="match status" value="1"/>
</dbReference>
<evidence type="ECO:0000259" key="6">
    <source>
        <dbReference type="PROSITE" id="PS50956"/>
    </source>
</evidence>
<evidence type="ECO:0000256" key="4">
    <source>
        <dbReference type="ARBA" id="ARBA00023163"/>
    </source>
</evidence>
<reference evidence="7 8" key="1">
    <citation type="submission" date="2017-08" db="EMBL/GenBank/DDBJ databases">
        <title>Fine stratification of microbial communities through a metagenomic profile of the photic zone.</title>
        <authorList>
            <person name="Haro-Moreno J.M."/>
            <person name="Lopez-Perez M."/>
            <person name="De La Torre J."/>
            <person name="Picazo A."/>
            <person name="Camacho A."/>
            <person name="Rodriguez-Valera F."/>
        </authorList>
    </citation>
    <scope>NUCLEOTIDE SEQUENCE [LARGE SCALE GENOMIC DNA]</scope>
    <source>
        <strain evidence="7">MED-G28</strain>
    </source>
</reference>
<dbReference type="Gene3D" id="1.10.10.10">
    <property type="entry name" value="Winged helix-like DNA-binding domain superfamily/Winged helix DNA-binding domain"/>
    <property type="match status" value="1"/>
</dbReference>
<dbReference type="EMBL" id="NTJZ01000015">
    <property type="protein sequence ID" value="PDH32576.1"/>
    <property type="molecule type" value="Genomic_DNA"/>
</dbReference>
<dbReference type="SMART" id="SM00344">
    <property type="entry name" value="HTH_ASNC"/>
    <property type="match status" value="1"/>
</dbReference>
<keyword evidence="1" id="KW-0805">Transcription regulation</keyword>
<dbReference type="PROSITE" id="PS00519">
    <property type="entry name" value="HTH_ASNC_1"/>
    <property type="match status" value="1"/>
</dbReference>
<dbReference type="Pfam" id="PF13412">
    <property type="entry name" value="HTH_24"/>
    <property type="match status" value="1"/>
</dbReference>
<dbReference type="Gene3D" id="3.30.70.920">
    <property type="match status" value="1"/>
</dbReference>
<evidence type="ECO:0000256" key="5">
    <source>
        <dbReference type="ARBA" id="ARBA00039227"/>
    </source>
</evidence>
<accession>A0A2A5W8U4</accession>
<dbReference type="FunFam" id="3.30.70.920:FF:000001">
    <property type="entry name" value="Transcriptional regulator, AsnC family"/>
    <property type="match status" value="1"/>
</dbReference>
<keyword evidence="4" id="KW-0804">Transcription</keyword>
<dbReference type="SUPFAM" id="SSF46785">
    <property type="entry name" value="Winged helix' DNA-binding domain"/>
    <property type="match status" value="1"/>
</dbReference>
<evidence type="ECO:0000313" key="8">
    <source>
        <dbReference type="Proteomes" id="UP000219329"/>
    </source>
</evidence>
<evidence type="ECO:0000256" key="1">
    <source>
        <dbReference type="ARBA" id="ARBA00023015"/>
    </source>
</evidence>
<proteinExistence type="predicted"/>
<dbReference type="PROSITE" id="PS50956">
    <property type="entry name" value="HTH_ASNC_2"/>
    <property type="match status" value="1"/>
</dbReference>
<dbReference type="InterPro" id="IPR011008">
    <property type="entry name" value="Dimeric_a/b-barrel"/>
</dbReference>
<dbReference type="PRINTS" id="PR00033">
    <property type="entry name" value="HTHASNC"/>
</dbReference>
<dbReference type="NCBIfam" id="NF008370">
    <property type="entry name" value="PRK11169.1"/>
    <property type="match status" value="1"/>
</dbReference>
<dbReference type="InterPro" id="IPR019888">
    <property type="entry name" value="Tscrpt_reg_AsnC-like"/>
</dbReference>
<name>A0A2A5W8U4_9GAMM</name>
<dbReference type="GO" id="GO:0043200">
    <property type="term" value="P:response to amino acid"/>
    <property type="evidence" value="ECO:0007669"/>
    <property type="project" value="TreeGrafter"/>
</dbReference>
<dbReference type="Pfam" id="PF01037">
    <property type="entry name" value="AsnC_trans_reg"/>
    <property type="match status" value="1"/>
</dbReference>
<organism evidence="7 8">
    <name type="scientific">OM182 bacterium MED-G28</name>
    <dbReference type="NCBI Taxonomy" id="1986256"/>
    <lineage>
        <taxon>Bacteria</taxon>
        <taxon>Pseudomonadati</taxon>
        <taxon>Pseudomonadota</taxon>
        <taxon>Gammaproteobacteria</taxon>
        <taxon>OMG group</taxon>
        <taxon>OM182 clade</taxon>
    </lineage>
</organism>
<sequence>MISLDKKDLLILHELQKNARITNVELARKVNLSATPCAERVRSLEKNGFIQGYYARLNPSLLNAELLVFVEIDLARTSPEVFDDFAKAVRKLPQVLECHLVSGNFDYLIKARVADMTAYRKLLGETLLTLPGVSASRTYVVMEDVKESNVLSF</sequence>
<dbReference type="GO" id="GO:0005829">
    <property type="term" value="C:cytosol"/>
    <property type="evidence" value="ECO:0007669"/>
    <property type="project" value="TreeGrafter"/>
</dbReference>
<evidence type="ECO:0000313" key="7">
    <source>
        <dbReference type="EMBL" id="PDH32576.1"/>
    </source>
</evidence>
<keyword evidence="2" id="KW-0238">DNA-binding</keyword>
<protein>
    <recommendedName>
        <fullName evidence="5">Leucine-responsive regulatory protein</fullName>
    </recommendedName>
</protein>
<comment type="caution">
    <text evidence="7">The sequence shown here is derived from an EMBL/GenBank/DDBJ whole genome shotgun (WGS) entry which is preliminary data.</text>
</comment>
<keyword evidence="3" id="KW-0010">Activator</keyword>
<dbReference type="PANTHER" id="PTHR30154:SF0">
    <property type="entry name" value="LEUCINE-RESPONSIVE REGULATORY PROTEIN"/>
    <property type="match status" value="1"/>
</dbReference>
<dbReference type="AlphaFoldDB" id="A0A2A5W8U4"/>
<dbReference type="InterPro" id="IPR036388">
    <property type="entry name" value="WH-like_DNA-bd_sf"/>
</dbReference>
<dbReference type="InterPro" id="IPR019887">
    <property type="entry name" value="Tscrpt_reg_AsnC/Lrp_C"/>
</dbReference>
<dbReference type="InterPro" id="IPR011991">
    <property type="entry name" value="ArsR-like_HTH"/>
</dbReference>
<feature type="domain" description="HTH asnC-type" evidence="6">
    <location>
        <begin position="4"/>
        <end position="65"/>
    </location>
</feature>
<dbReference type="InterPro" id="IPR019885">
    <property type="entry name" value="Tscrpt_reg_HTH_AsnC-type_CS"/>
</dbReference>
<dbReference type="PANTHER" id="PTHR30154">
    <property type="entry name" value="LEUCINE-RESPONSIVE REGULATORY PROTEIN"/>
    <property type="match status" value="1"/>
</dbReference>
<dbReference type="GO" id="GO:0006355">
    <property type="term" value="P:regulation of DNA-templated transcription"/>
    <property type="evidence" value="ECO:0007669"/>
    <property type="project" value="UniProtKB-ARBA"/>
</dbReference>
<dbReference type="InterPro" id="IPR036390">
    <property type="entry name" value="WH_DNA-bd_sf"/>
</dbReference>